<accession>A0ABY8MIV6</accession>
<gene>
    <name evidence="1" type="ORF">P0082_03070</name>
</gene>
<dbReference type="EMBL" id="CP123443">
    <property type="protein sequence ID" value="WGK69856.1"/>
    <property type="molecule type" value="Genomic_DNA"/>
</dbReference>
<proteinExistence type="predicted"/>
<dbReference type="InterPro" id="IPR035196">
    <property type="entry name" value="DUF5312"/>
</dbReference>
<sequence length="603" mass="70178">MKTPENLSQDEKKQLVTDMEKEKEKILAQKVQSLQDRRNLERKQEVSRVIDREEGNRKVKLHKAFRSESGMIRFIYGLKSLLTRVPPAELYQEYLLSDLRNKIRRDSRNAVLTGNNMISGKFTAKLYGAYIQASEFGDILNVMFKQQKCIELYTRYAFKYLYRHLEMKRNLEDMIDLPVLSEKVRNGGEFLREHLLEQRAIIRRYSRNMNPGFSSAVLKSLNHLYHLFLFVSFDYKRFFISLGGTARSLKSEQFDDCKITVNLKAHLESFQQFVLMLGGLGNSRESNEAIRHIFACGVLIHRDDEDQTLENVTRVANKDEGNNMKKFLDFCRIWNTTICTYPFEDLIRLSSSNSFYESRGVKTVSLQIRERVKKYVEQQLLIELDLHVNRVREEFNADAKERLLVDYEDSMLEYYSKNSVVNVGNFYGIDGFSHVDEVNIIYNFLTKYYAKNIKKIFTVLIRTVLPKTAVFRATLMNQSMSFDSLEERIRNFNGDLGPEKAWGKSLMNIIYRLEKNDTGNLVRQTKELIDEIDLEAEHLLEQAHAVFESGVNHLEVIAGTGNAKLRETLSMIASDSQRSLLADIEDAIQILQSVRVLARSYYS</sequence>
<reference evidence="1 2" key="1">
    <citation type="submission" date="2023-04" db="EMBL/GenBank/DDBJ databases">
        <title>Spirochaete genome identified in red abalone sample constitutes a novel genus.</title>
        <authorList>
            <person name="Sharma S.P."/>
            <person name="Purcell C.M."/>
            <person name="Hyde J.R."/>
            <person name="Severin A.J."/>
        </authorList>
    </citation>
    <scope>NUCLEOTIDE SEQUENCE [LARGE SCALE GENOMIC DNA]</scope>
    <source>
        <strain evidence="1 2">SP-2023</strain>
    </source>
</reference>
<name>A0ABY8MIV6_9SPIO</name>
<protein>
    <submittedName>
        <fullName evidence="1">DUF5312 family protein</fullName>
    </submittedName>
</protein>
<organism evidence="1 2">
    <name type="scientific">Candidatus Haliotispira prima</name>
    <dbReference type="NCBI Taxonomy" id="3034016"/>
    <lineage>
        <taxon>Bacteria</taxon>
        <taxon>Pseudomonadati</taxon>
        <taxon>Spirochaetota</taxon>
        <taxon>Spirochaetia</taxon>
        <taxon>Spirochaetales</taxon>
        <taxon>Spirochaetaceae</taxon>
        <taxon>Candidatus Haliotispira</taxon>
    </lineage>
</organism>
<evidence type="ECO:0000313" key="2">
    <source>
        <dbReference type="Proteomes" id="UP001228690"/>
    </source>
</evidence>
<dbReference type="RefSeq" id="WP_326928051.1">
    <property type="nucleotide sequence ID" value="NZ_CP123443.1"/>
</dbReference>
<keyword evidence="2" id="KW-1185">Reference proteome</keyword>
<evidence type="ECO:0000313" key="1">
    <source>
        <dbReference type="EMBL" id="WGK69856.1"/>
    </source>
</evidence>
<dbReference type="Pfam" id="PF17239">
    <property type="entry name" value="DUF5312"/>
    <property type="match status" value="1"/>
</dbReference>
<dbReference type="Proteomes" id="UP001228690">
    <property type="component" value="Chromosome"/>
</dbReference>